<keyword evidence="1" id="KW-0812">Transmembrane</keyword>
<keyword evidence="1" id="KW-0472">Membrane</keyword>
<keyword evidence="1" id="KW-1133">Transmembrane helix</keyword>
<proteinExistence type="predicted"/>
<name>A0AAN8Y1X1_SOLBU</name>
<sequence>MLGCPALESMELYDLVVLRGPCFLEITSSKLKTLKLNGHCMITDGIRFVFPNLKTELPYVAMEYFVFVLIAFSILYISTNFIGIIATCSVHVAVPRDFASRSEMQISDAGAACEEV</sequence>
<keyword evidence="3" id="KW-1185">Reference proteome</keyword>
<dbReference type="EMBL" id="JBANQN010000011">
    <property type="protein sequence ID" value="KAK6775932.1"/>
    <property type="molecule type" value="Genomic_DNA"/>
</dbReference>
<evidence type="ECO:0000313" key="3">
    <source>
        <dbReference type="Proteomes" id="UP001371456"/>
    </source>
</evidence>
<evidence type="ECO:0000256" key="1">
    <source>
        <dbReference type="SAM" id="Phobius"/>
    </source>
</evidence>
<organism evidence="2 3">
    <name type="scientific">Solanum bulbocastanum</name>
    <name type="common">Wild potato</name>
    <dbReference type="NCBI Taxonomy" id="147425"/>
    <lineage>
        <taxon>Eukaryota</taxon>
        <taxon>Viridiplantae</taxon>
        <taxon>Streptophyta</taxon>
        <taxon>Embryophyta</taxon>
        <taxon>Tracheophyta</taxon>
        <taxon>Spermatophyta</taxon>
        <taxon>Magnoliopsida</taxon>
        <taxon>eudicotyledons</taxon>
        <taxon>Gunneridae</taxon>
        <taxon>Pentapetalae</taxon>
        <taxon>asterids</taxon>
        <taxon>lamiids</taxon>
        <taxon>Solanales</taxon>
        <taxon>Solanaceae</taxon>
        <taxon>Solanoideae</taxon>
        <taxon>Solaneae</taxon>
        <taxon>Solanum</taxon>
    </lineage>
</organism>
<dbReference type="Proteomes" id="UP001371456">
    <property type="component" value="Unassembled WGS sequence"/>
</dbReference>
<dbReference type="AlphaFoldDB" id="A0AAN8Y1X1"/>
<gene>
    <name evidence="2" type="ORF">RDI58_026933</name>
</gene>
<protein>
    <submittedName>
        <fullName evidence="2">Uncharacterized protein</fullName>
    </submittedName>
</protein>
<reference evidence="2 3" key="1">
    <citation type="submission" date="2024-02" db="EMBL/GenBank/DDBJ databases">
        <title>de novo genome assembly of Solanum bulbocastanum strain 11H21.</title>
        <authorList>
            <person name="Hosaka A.J."/>
        </authorList>
    </citation>
    <scope>NUCLEOTIDE SEQUENCE [LARGE SCALE GENOMIC DNA]</scope>
    <source>
        <tissue evidence="2">Young leaves</tissue>
    </source>
</reference>
<evidence type="ECO:0000313" key="2">
    <source>
        <dbReference type="EMBL" id="KAK6775932.1"/>
    </source>
</evidence>
<feature type="transmembrane region" description="Helical" evidence="1">
    <location>
        <begin position="64"/>
        <end position="94"/>
    </location>
</feature>
<accession>A0AAN8Y1X1</accession>
<comment type="caution">
    <text evidence="2">The sequence shown here is derived from an EMBL/GenBank/DDBJ whole genome shotgun (WGS) entry which is preliminary data.</text>
</comment>